<name>A0ABV9YNM4_9PSEU</name>
<feature type="compositionally biased region" description="Basic and acidic residues" evidence="1">
    <location>
        <begin position="90"/>
        <end position="106"/>
    </location>
</feature>
<proteinExistence type="predicted"/>
<dbReference type="EMBL" id="JBHSIV010000012">
    <property type="protein sequence ID" value="MFC5063267.1"/>
    <property type="molecule type" value="Genomic_DNA"/>
</dbReference>
<keyword evidence="3" id="KW-1185">Reference proteome</keyword>
<protein>
    <submittedName>
        <fullName evidence="2">Uncharacterized protein</fullName>
    </submittedName>
</protein>
<evidence type="ECO:0000313" key="2">
    <source>
        <dbReference type="EMBL" id="MFC5063267.1"/>
    </source>
</evidence>
<reference evidence="3" key="1">
    <citation type="journal article" date="2019" name="Int. J. Syst. Evol. Microbiol.">
        <title>The Global Catalogue of Microorganisms (GCM) 10K type strain sequencing project: providing services to taxonomists for standard genome sequencing and annotation.</title>
        <authorList>
            <consortium name="The Broad Institute Genomics Platform"/>
            <consortium name="The Broad Institute Genome Sequencing Center for Infectious Disease"/>
            <person name="Wu L."/>
            <person name="Ma J."/>
        </authorList>
    </citation>
    <scope>NUCLEOTIDE SEQUENCE [LARGE SCALE GENOMIC DNA]</scope>
    <source>
        <strain evidence="3">CGMCC 4.7093</strain>
    </source>
</reference>
<feature type="region of interest" description="Disordered" evidence="1">
    <location>
        <begin position="86"/>
        <end position="106"/>
    </location>
</feature>
<comment type="caution">
    <text evidence="2">The sequence shown here is derived from an EMBL/GenBank/DDBJ whole genome shotgun (WGS) entry which is preliminary data.</text>
</comment>
<gene>
    <name evidence="2" type="ORF">ACFPBZ_13690</name>
</gene>
<sequence length="126" mass="13767">MTERPMSERKHVVPAPPPHCWEVRGWQPPPPGSDEALGWHTVAFTPSHDDAVVIAHALVAGNGPDEGATLASVPATPFSYVEVWGPSEEEGGRSHTCERYPEPSPDERREMWLRAASSLYTDGLSV</sequence>
<dbReference type="Proteomes" id="UP001595947">
    <property type="component" value="Unassembled WGS sequence"/>
</dbReference>
<organism evidence="2 3">
    <name type="scientific">Actinomycetospora atypica</name>
    <dbReference type="NCBI Taxonomy" id="1290095"/>
    <lineage>
        <taxon>Bacteria</taxon>
        <taxon>Bacillati</taxon>
        <taxon>Actinomycetota</taxon>
        <taxon>Actinomycetes</taxon>
        <taxon>Pseudonocardiales</taxon>
        <taxon>Pseudonocardiaceae</taxon>
        <taxon>Actinomycetospora</taxon>
    </lineage>
</organism>
<evidence type="ECO:0000256" key="1">
    <source>
        <dbReference type="SAM" id="MobiDB-lite"/>
    </source>
</evidence>
<dbReference type="RefSeq" id="WP_378036613.1">
    <property type="nucleotide sequence ID" value="NZ_JBHSIV010000012.1"/>
</dbReference>
<evidence type="ECO:0000313" key="3">
    <source>
        <dbReference type="Proteomes" id="UP001595947"/>
    </source>
</evidence>
<accession>A0ABV9YNM4</accession>